<dbReference type="Pfam" id="PF00400">
    <property type="entry name" value="WD40"/>
    <property type="match status" value="1"/>
</dbReference>
<dbReference type="PANTHER" id="PTHR47446:SF2">
    <property type="entry name" value="RING-TYPE E3 UBIQUITIN TRANSFERASE"/>
    <property type="match status" value="1"/>
</dbReference>
<evidence type="ECO:0000313" key="2">
    <source>
        <dbReference type="EMBL" id="KAG6505469.1"/>
    </source>
</evidence>
<dbReference type="SUPFAM" id="SSF50978">
    <property type="entry name" value="WD40 repeat-like"/>
    <property type="match status" value="1"/>
</dbReference>
<protein>
    <recommendedName>
        <fullName evidence="1">Putative E3 ubiquitin-protein ligase LIN ARM-like domain-containing protein</fullName>
    </recommendedName>
</protein>
<organism evidence="2 3">
    <name type="scientific">Zingiber officinale</name>
    <name type="common">Ginger</name>
    <name type="synonym">Amomum zingiber</name>
    <dbReference type="NCBI Taxonomy" id="94328"/>
    <lineage>
        <taxon>Eukaryota</taxon>
        <taxon>Viridiplantae</taxon>
        <taxon>Streptophyta</taxon>
        <taxon>Embryophyta</taxon>
        <taxon>Tracheophyta</taxon>
        <taxon>Spermatophyta</taxon>
        <taxon>Magnoliopsida</taxon>
        <taxon>Liliopsida</taxon>
        <taxon>Zingiberales</taxon>
        <taxon>Zingiberaceae</taxon>
        <taxon>Zingiber</taxon>
    </lineage>
</organism>
<dbReference type="EMBL" id="JACMSC010000010">
    <property type="protein sequence ID" value="KAG6505469.1"/>
    <property type="molecule type" value="Genomic_DNA"/>
</dbReference>
<dbReference type="InterPro" id="IPR036322">
    <property type="entry name" value="WD40_repeat_dom_sf"/>
</dbReference>
<reference evidence="2 3" key="1">
    <citation type="submission" date="2020-08" db="EMBL/GenBank/DDBJ databases">
        <title>Plant Genome Project.</title>
        <authorList>
            <person name="Zhang R.-G."/>
        </authorList>
    </citation>
    <scope>NUCLEOTIDE SEQUENCE [LARGE SCALE GENOMIC DNA]</scope>
    <source>
        <tissue evidence="2">Rhizome</tissue>
    </source>
</reference>
<sequence length="357" mass="39544">MSIYREEAVDTLIICLKNVDFPSIQLRTAETILALLGRFSSSGRPPARALLLKHAGIRKGYRALIETEQTGQAPEGSEHNLEEEKAAEAWERKMAFALSARHTDEKALSMLALRSFMHDQEGLFNLTLYIKDILKTLRELKKSSILAYEMLKLLADGHDASIKELMQVDCSANGEVISVICFKNMIFSGHLDGMIKVWKGDENLLSLLQETHEHSKAVTSLAILKPGDKLYSGALDKTIRVLSWNGGSKTFNSSKNVKSLVLVQGKLYCGCNDSSIQEIDLATETSVTIHPGKKLLGKETPIYAVQVRDGLLFSAGMFVDGIAVKVRQRTLFVDGVAGLAYDRDDKPLVYDSTIDFF</sequence>
<gene>
    <name evidence="2" type="ORF">ZIOFF_037825</name>
</gene>
<dbReference type="Gene3D" id="2.130.10.10">
    <property type="entry name" value="YVTN repeat-like/Quinoprotein amine dehydrogenase"/>
    <property type="match status" value="1"/>
</dbReference>
<feature type="domain" description="Putative E3 ubiquitin-protein ligase LIN ARM-like" evidence="1">
    <location>
        <begin position="1"/>
        <end position="99"/>
    </location>
</feature>
<dbReference type="Proteomes" id="UP000734854">
    <property type="component" value="Unassembled WGS sequence"/>
</dbReference>
<comment type="caution">
    <text evidence="2">The sequence shown here is derived from an EMBL/GenBank/DDBJ whole genome shotgun (WGS) entry which is preliminary data.</text>
</comment>
<keyword evidence="3" id="KW-1185">Reference proteome</keyword>
<dbReference type="Pfam" id="PF23628">
    <property type="entry name" value="ARM_LIN_C"/>
    <property type="match status" value="2"/>
</dbReference>
<accession>A0A8J5GKK5</accession>
<dbReference type="InterPro" id="IPR001680">
    <property type="entry name" value="WD40_rpt"/>
</dbReference>
<feature type="domain" description="Putative E3 ubiquitin-protein ligase LIN ARM-like" evidence="1">
    <location>
        <begin position="100"/>
        <end position="154"/>
    </location>
</feature>
<dbReference type="InterPro" id="IPR055566">
    <property type="entry name" value="ARM_LIN"/>
</dbReference>
<evidence type="ECO:0000259" key="1">
    <source>
        <dbReference type="Pfam" id="PF23628"/>
    </source>
</evidence>
<dbReference type="AlphaFoldDB" id="A0A8J5GKK5"/>
<evidence type="ECO:0000313" key="3">
    <source>
        <dbReference type="Proteomes" id="UP000734854"/>
    </source>
</evidence>
<name>A0A8J5GKK5_ZINOF</name>
<dbReference type="PANTHER" id="PTHR47446">
    <property type="entry name" value="RING-TYPE E3 UBIQUITIN TRANSFERASE"/>
    <property type="match status" value="1"/>
</dbReference>
<dbReference type="InterPro" id="IPR052858">
    <property type="entry name" value="E3_ubiquitin-ligase_LIN"/>
</dbReference>
<dbReference type="InterPro" id="IPR015943">
    <property type="entry name" value="WD40/YVTN_repeat-like_dom_sf"/>
</dbReference>
<dbReference type="SMART" id="SM00320">
    <property type="entry name" value="WD40"/>
    <property type="match status" value="2"/>
</dbReference>
<proteinExistence type="predicted"/>